<reference evidence="7 8" key="1">
    <citation type="submission" date="2016-10" db="EMBL/GenBank/DDBJ databases">
        <authorList>
            <person name="de Groot N.N."/>
        </authorList>
    </citation>
    <scope>NUCLEOTIDE SEQUENCE [LARGE SCALE GENOMIC DNA]</scope>
    <source>
        <strain evidence="7 8">DSM 45514</strain>
    </source>
</reference>
<name>A0A1G6JIN9_9BACL</name>
<proteinExistence type="predicted"/>
<feature type="transmembrane region" description="Helical" evidence="6">
    <location>
        <begin position="53"/>
        <end position="72"/>
    </location>
</feature>
<dbReference type="InterPro" id="IPR050833">
    <property type="entry name" value="Poly_Biosynth_Transport"/>
</dbReference>
<dbReference type="Pfam" id="PF01943">
    <property type="entry name" value="Polysacc_synt"/>
    <property type="match status" value="1"/>
</dbReference>
<dbReference type="AlphaFoldDB" id="A0A1G6JIN9"/>
<evidence type="ECO:0000256" key="5">
    <source>
        <dbReference type="ARBA" id="ARBA00023136"/>
    </source>
</evidence>
<dbReference type="InterPro" id="IPR002797">
    <property type="entry name" value="Polysacc_synth"/>
</dbReference>
<sequence length="568" mass="62040">MAAAREQQGQVPDPAFLSVMKLGDRRISLYHKQTAEKEGGPVLTKQTFLHGTLILVGAGFVTKVLGFVYRIALSRLIGDEGMGLFQMAFPILIFIITITTGGIPVAISKLVSEAEAKRDEQRIRSILIVSILVVICASLFFTLLTLVGAPLIARTLLTDERAIYPLMGIAPIVPIIAVSSIFRGYFQGRQHMSPYAISQIVETITRIFTVIMIARLLLPYGVEYAAAGAMIGMVIGEFAGMLFLLRSYKNDPKRPPLRFKPRELFQWKQWGRFRETIMRLMRLAVPVTASRTVGSLSYAVEPIIVSQSLAIAGISVAASTALYGQLEGMAIPLLYFPAFITYALSVSLVPAISEAAAKGKHRMVAHRLNQAMRLALVVGGPCAIIMFVLAVPLTDLLYHNTSVARLLQIMAPFAVFLYLQGPLSAVLQGLDKAKDAMRNSIFGAVVKTALIFLLGSQPFLGIDGVVIALNCGLVIVTVFHFLSVMRYTPFPLMAGDLLKLALAVGAMGFVAHLVFIHAAGQMWMRILLSLTTSVAVYLIALVVLSLLKQDDVRRIPYIGHWLAAFLPR</sequence>
<dbReference type="PIRSF" id="PIRSF038958">
    <property type="entry name" value="PG_synth_SpoVB"/>
    <property type="match status" value="1"/>
</dbReference>
<evidence type="ECO:0000256" key="1">
    <source>
        <dbReference type="ARBA" id="ARBA00004651"/>
    </source>
</evidence>
<feature type="transmembrane region" description="Helical" evidence="6">
    <location>
        <begin position="303"/>
        <end position="323"/>
    </location>
</feature>
<dbReference type="PANTHER" id="PTHR30250">
    <property type="entry name" value="PST FAMILY PREDICTED COLANIC ACID TRANSPORTER"/>
    <property type="match status" value="1"/>
</dbReference>
<keyword evidence="2" id="KW-1003">Cell membrane</keyword>
<dbReference type="CDD" id="cd13124">
    <property type="entry name" value="MATE_SpoVB_like"/>
    <property type="match status" value="1"/>
</dbReference>
<dbReference type="STRING" id="1236220.SAMN04488112_10460"/>
<feature type="transmembrane region" description="Helical" evidence="6">
    <location>
        <begin position="329"/>
        <end position="353"/>
    </location>
</feature>
<keyword evidence="4 6" id="KW-1133">Transmembrane helix</keyword>
<dbReference type="EMBL" id="FMZA01000004">
    <property type="protein sequence ID" value="SDC18583.1"/>
    <property type="molecule type" value="Genomic_DNA"/>
</dbReference>
<evidence type="ECO:0000256" key="3">
    <source>
        <dbReference type="ARBA" id="ARBA00022692"/>
    </source>
</evidence>
<evidence type="ECO:0000313" key="7">
    <source>
        <dbReference type="EMBL" id="SDC18583.1"/>
    </source>
</evidence>
<organism evidence="7 8">
    <name type="scientific">Melghirimyces thermohalophilus</name>
    <dbReference type="NCBI Taxonomy" id="1236220"/>
    <lineage>
        <taxon>Bacteria</taxon>
        <taxon>Bacillati</taxon>
        <taxon>Bacillota</taxon>
        <taxon>Bacilli</taxon>
        <taxon>Bacillales</taxon>
        <taxon>Thermoactinomycetaceae</taxon>
        <taxon>Melghirimyces</taxon>
    </lineage>
</organism>
<keyword evidence="5 6" id="KW-0472">Membrane</keyword>
<dbReference type="PANTHER" id="PTHR30250:SF24">
    <property type="entry name" value="STAGE V SPORULATION PROTEIN B"/>
    <property type="match status" value="1"/>
</dbReference>
<feature type="transmembrane region" description="Helical" evidence="6">
    <location>
        <begin position="497"/>
        <end position="520"/>
    </location>
</feature>
<dbReference type="InterPro" id="IPR024923">
    <property type="entry name" value="PG_synth_SpoVB"/>
</dbReference>
<evidence type="ECO:0000256" key="4">
    <source>
        <dbReference type="ARBA" id="ARBA00022989"/>
    </source>
</evidence>
<feature type="transmembrane region" description="Helical" evidence="6">
    <location>
        <begin position="526"/>
        <end position="547"/>
    </location>
</feature>
<feature type="transmembrane region" description="Helical" evidence="6">
    <location>
        <begin position="406"/>
        <end position="427"/>
    </location>
</feature>
<feature type="transmembrane region" description="Helical" evidence="6">
    <location>
        <begin position="127"/>
        <end position="151"/>
    </location>
</feature>
<evidence type="ECO:0000313" key="8">
    <source>
        <dbReference type="Proteomes" id="UP000199387"/>
    </source>
</evidence>
<feature type="transmembrane region" description="Helical" evidence="6">
    <location>
        <begin position="84"/>
        <end position="107"/>
    </location>
</feature>
<keyword evidence="8" id="KW-1185">Reference proteome</keyword>
<feature type="transmembrane region" description="Helical" evidence="6">
    <location>
        <begin position="374"/>
        <end position="394"/>
    </location>
</feature>
<gene>
    <name evidence="7" type="ORF">SAMN04488112_10460</name>
</gene>
<protein>
    <submittedName>
        <fullName evidence="7">Stage V sporulation protein B</fullName>
    </submittedName>
</protein>
<dbReference type="InterPro" id="IPR014249">
    <property type="entry name" value="Spore_V_B"/>
</dbReference>
<keyword evidence="3 6" id="KW-0812">Transmembrane</keyword>
<feature type="transmembrane region" description="Helical" evidence="6">
    <location>
        <begin position="439"/>
        <end position="459"/>
    </location>
</feature>
<dbReference type="NCBIfam" id="TIGR02900">
    <property type="entry name" value="spore_V_B"/>
    <property type="match status" value="1"/>
</dbReference>
<evidence type="ECO:0000256" key="2">
    <source>
        <dbReference type="ARBA" id="ARBA00022475"/>
    </source>
</evidence>
<feature type="transmembrane region" description="Helical" evidence="6">
    <location>
        <begin position="224"/>
        <end position="245"/>
    </location>
</feature>
<feature type="transmembrane region" description="Helical" evidence="6">
    <location>
        <begin position="194"/>
        <end position="218"/>
    </location>
</feature>
<evidence type="ECO:0000256" key="6">
    <source>
        <dbReference type="SAM" id="Phobius"/>
    </source>
</evidence>
<dbReference type="Proteomes" id="UP000199387">
    <property type="component" value="Unassembled WGS sequence"/>
</dbReference>
<dbReference type="GO" id="GO:0005886">
    <property type="term" value="C:plasma membrane"/>
    <property type="evidence" value="ECO:0007669"/>
    <property type="project" value="UniProtKB-SubCell"/>
</dbReference>
<accession>A0A1G6JIN9</accession>
<feature type="transmembrane region" description="Helical" evidence="6">
    <location>
        <begin position="465"/>
        <end position="485"/>
    </location>
</feature>
<comment type="subcellular location">
    <subcellularLocation>
        <location evidence="1">Cell membrane</location>
        <topology evidence="1">Multi-pass membrane protein</topology>
    </subcellularLocation>
</comment>
<feature type="transmembrane region" description="Helical" evidence="6">
    <location>
        <begin position="163"/>
        <end position="182"/>
    </location>
</feature>